<dbReference type="KEGG" id="cbei:LF65_02038"/>
<keyword evidence="1" id="KW-1133">Transmembrane helix</keyword>
<evidence type="ECO:0000256" key="1">
    <source>
        <dbReference type="SAM" id="Phobius"/>
    </source>
</evidence>
<reference evidence="3" key="1">
    <citation type="submission" date="2014-12" db="EMBL/GenBank/DDBJ databases">
        <title>Genome sequence of Clostridium beijerinckii strain 59B.</title>
        <authorList>
            <person name="Little G.T."/>
            <person name="Minton N.P."/>
        </authorList>
    </citation>
    <scope>NUCLEOTIDE SEQUENCE [LARGE SCALE GENOMIC DNA]</scope>
    <source>
        <strain evidence="3">59B</strain>
    </source>
</reference>
<dbReference type="RefSeq" id="WP_041895907.1">
    <property type="nucleotide sequence ID" value="NZ_CP010086.2"/>
</dbReference>
<dbReference type="InterPro" id="IPR021338">
    <property type="entry name" value="DUF2953"/>
</dbReference>
<dbReference type="EMBL" id="CP010086">
    <property type="protein sequence ID" value="AJG98636.1"/>
    <property type="molecule type" value="Genomic_DNA"/>
</dbReference>
<feature type="transmembrane region" description="Helical" evidence="1">
    <location>
        <begin position="109"/>
        <end position="131"/>
    </location>
</feature>
<sequence>MKLFYVFLVVLLIFFIPIPIKFSIYYSTVDYYIKLYGFNLISKNKKRITRIKKLKNSPLIKSKHKFFSKINSKINFNHLISTLNNLKYKPLLKINLSMEYSLNDAARTAIFYGVIYNTTSLTYILLNYLFNIKKFNFKITPVFDDNFLLKIETSSIIFLSLANIIYIIINLLKNNDKQGR</sequence>
<dbReference type="AlphaFoldDB" id="A0A0B5QK51"/>
<feature type="transmembrane region" description="Helical" evidence="1">
    <location>
        <begin position="151"/>
        <end position="172"/>
    </location>
</feature>
<proteinExistence type="predicted"/>
<dbReference type="OrthoDB" id="1931555at2"/>
<dbReference type="Proteomes" id="UP000031866">
    <property type="component" value="Chromosome"/>
</dbReference>
<feature type="transmembrane region" description="Helical" evidence="1">
    <location>
        <begin position="6"/>
        <end position="26"/>
    </location>
</feature>
<evidence type="ECO:0008006" key="4">
    <source>
        <dbReference type="Google" id="ProtNLM"/>
    </source>
</evidence>
<accession>A0A0B5QK51</accession>
<keyword evidence="1" id="KW-0812">Transmembrane</keyword>
<dbReference type="Pfam" id="PF11167">
    <property type="entry name" value="DUF2953"/>
    <property type="match status" value="1"/>
</dbReference>
<name>A0A0B5QK51_CLOBE</name>
<dbReference type="STRING" id="1520.LF65_02038"/>
<keyword evidence="1" id="KW-0472">Membrane</keyword>
<evidence type="ECO:0000313" key="3">
    <source>
        <dbReference type="Proteomes" id="UP000031866"/>
    </source>
</evidence>
<protein>
    <recommendedName>
        <fullName evidence="4">DUF2953 domain-containing protein</fullName>
    </recommendedName>
</protein>
<gene>
    <name evidence="2" type="ORF">LF65_02038</name>
</gene>
<organism evidence="2 3">
    <name type="scientific">Clostridium beijerinckii</name>
    <name type="common">Clostridium MP</name>
    <dbReference type="NCBI Taxonomy" id="1520"/>
    <lineage>
        <taxon>Bacteria</taxon>
        <taxon>Bacillati</taxon>
        <taxon>Bacillota</taxon>
        <taxon>Clostridia</taxon>
        <taxon>Eubacteriales</taxon>
        <taxon>Clostridiaceae</taxon>
        <taxon>Clostridium</taxon>
    </lineage>
</organism>
<evidence type="ECO:0000313" key="2">
    <source>
        <dbReference type="EMBL" id="AJG98636.1"/>
    </source>
</evidence>